<dbReference type="InterPro" id="IPR041270">
    <property type="entry name" value="Phage_ABA_S"/>
</dbReference>
<sequence length="103" mass="11586">MRECDINKLIAEKVLGLEVKYDNIVREGRRSGIPQYSRNIDYAWLVVEKLSKKSDFELTKDCDDSFFMCEFAFGLNKVFVGKADTAPAAICKAALSTVGIEIK</sequence>
<name>A0A941GEI7_NIACI</name>
<dbReference type="AlphaFoldDB" id="A0A941GEI7"/>
<dbReference type="SUPFAM" id="SSF111074">
    <property type="entry name" value="Bacillus phage protein"/>
    <property type="match status" value="1"/>
</dbReference>
<proteinExistence type="predicted"/>
<accession>A0A941GEI7</accession>
<dbReference type="Gene3D" id="3.30.2120.10">
    <property type="entry name" value="Bacillus phage protein-like"/>
    <property type="match status" value="1"/>
</dbReference>
<reference evidence="2" key="1">
    <citation type="submission" date="2021-04" db="EMBL/GenBank/DDBJ databases">
        <title>Genomic analysis of electroactive and textile dye degrading Bacillus circulans strain: DC10 isolated from constructed wetland-microbial fuel cells treating textile dye wastewaters.</title>
        <authorList>
            <person name="Patel D.U."/>
            <person name="Desai C.R."/>
        </authorList>
    </citation>
    <scope>NUCLEOTIDE SEQUENCE</scope>
    <source>
        <strain evidence="2">DC10</strain>
    </source>
</reference>
<organism evidence="2">
    <name type="scientific">Niallia circulans</name>
    <name type="common">Bacillus circulans</name>
    <dbReference type="NCBI Taxonomy" id="1397"/>
    <lineage>
        <taxon>Bacteria</taxon>
        <taxon>Bacillati</taxon>
        <taxon>Bacillota</taxon>
        <taxon>Bacilli</taxon>
        <taxon>Bacillales</taxon>
        <taxon>Bacillaceae</taxon>
        <taxon>Niallia</taxon>
    </lineage>
</organism>
<protein>
    <recommendedName>
        <fullName evidence="1">Phage ABA sandwich domain-containing protein</fullName>
    </recommendedName>
</protein>
<dbReference type="EMBL" id="JAGTPX010000001">
    <property type="protein sequence ID" value="MBR8668045.1"/>
    <property type="molecule type" value="Genomic_DNA"/>
</dbReference>
<feature type="domain" description="Phage ABA sandwich" evidence="1">
    <location>
        <begin position="8"/>
        <end position="95"/>
    </location>
</feature>
<dbReference type="Pfam" id="PF18066">
    <property type="entry name" value="Phage_ABA_S"/>
    <property type="match status" value="1"/>
</dbReference>
<evidence type="ECO:0000259" key="1">
    <source>
        <dbReference type="Pfam" id="PF18066"/>
    </source>
</evidence>
<comment type="caution">
    <text evidence="2">The sequence shown here is derived from an EMBL/GenBank/DDBJ whole genome shotgun (WGS) entry which is preliminary data.</text>
</comment>
<evidence type="ECO:0000313" key="2">
    <source>
        <dbReference type="EMBL" id="MBR8668045.1"/>
    </source>
</evidence>
<gene>
    <name evidence="2" type="ORF">KD144_00710</name>
</gene>
<dbReference type="RefSeq" id="WP_212116713.1">
    <property type="nucleotide sequence ID" value="NZ_JAGTPX020000001.1"/>
</dbReference>
<dbReference type="InterPro" id="IPR028985">
    <property type="entry name" value="Bacillus_phage_prot-like"/>
</dbReference>